<organism evidence="4 5">
    <name type="scientific">Nephila pilipes</name>
    <name type="common">Giant wood spider</name>
    <name type="synonym">Nephila maculata</name>
    <dbReference type="NCBI Taxonomy" id="299642"/>
    <lineage>
        <taxon>Eukaryota</taxon>
        <taxon>Metazoa</taxon>
        <taxon>Ecdysozoa</taxon>
        <taxon>Arthropoda</taxon>
        <taxon>Chelicerata</taxon>
        <taxon>Arachnida</taxon>
        <taxon>Araneae</taxon>
        <taxon>Araneomorphae</taxon>
        <taxon>Entelegynae</taxon>
        <taxon>Araneoidea</taxon>
        <taxon>Nephilidae</taxon>
        <taxon>Nephila</taxon>
    </lineage>
</organism>
<keyword evidence="1" id="KW-0393">Immunoglobulin domain</keyword>
<dbReference type="InterPro" id="IPR013783">
    <property type="entry name" value="Ig-like_fold"/>
</dbReference>
<feature type="domain" description="Ig-like" evidence="3">
    <location>
        <begin position="99"/>
        <end position="198"/>
    </location>
</feature>
<dbReference type="Proteomes" id="UP000887013">
    <property type="component" value="Unassembled WGS sequence"/>
</dbReference>
<dbReference type="InterPro" id="IPR007110">
    <property type="entry name" value="Ig-like_dom"/>
</dbReference>
<keyword evidence="2" id="KW-0472">Membrane</keyword>
<gene>
    <name evidence="4" type="primary">HMCN2</name>
    <name evidence="4" type="ORF">NPIL_61901</name>
</gene>
<keyword evidence="5" id="KW-1185">Reference proteome</keyword>
<dbReference type="FunFam" id="2.60.40.10:FF:000333">
    <property type="entry name" value="Down syndrome cell adhesion molecule"/>
    <property type="match status" value="2"/>
</dbReference>
<dbReference type="GO" id="GO:0098632">
    <property type="term" value="F:cell-cell adhesion mediator activity"/>
    <property type="evidence" value="ECO:0007669"/>
    <property type="project" value="TreeGrafter"/>
</dbReference>
<keyword evidence="2" id="KW-0812">Transmembrane</keyword>
<name>A0A8X6TAN3_NEPPI</name>
<accession>A0A8X6TAN3</accession>
<feature type="transmembrane region" description="Helical" evidence="2">
    <location>
        <begin position="206"/>
        <end position="230"/>
    </location>
</feature>
<dbReference type="FunFam" id="2.60.40.10:FF:000104">
    <property type="entry name" value="Down syndrome cell adhesion molecule b"/>
    <property type="match status" value="2"/>
</dbReference>
<protein>
    <submittedName>
        <fullName evidence="4">Hemicentin-2</fullName>
    </submittedName>
</protein>
<dbReference type="GO" id="GO:0007411">
    <property type="term" value="P:axon guidance"/>
    <property type="evidence" value="ECO:0007669"/>
    <property type="project" value="TreeGrafter"/>
</dbReference>
<evidence type="ECO:0000313" key="4">
    <source>
        <dbReference type="EMBL" id="GFS88051.1"/>
    </source>
</evidence>
<proteinExistence type="predicted"/>
<dbReference type="PANTHER" id="PTHR10075:SF101">
    <property type="entry name" value="ZWEI IG DOMAIN PROTEIN ZIG-3"/>
    <property type="match status" value="1"/>
</dbReference>
<dbReference type="SMART" id="SM00406">
    <property type="entry name" value="IGv"/>
    <property type="match status" value="1"/>
</dbReference>
<feature type="domain" description="Ig-like" evidence="3">
    <location>
        <begin position="11"/>
        <end position="95"/>
    </location>
</feature>
<dbReference type="InterPro" id="IPR003598">
    <property type="entry name" value="Ig_sub2"/>
</dbReference>
<dbReference type="SUPFAM" id="SSF48726">
    <property type="entry name" value="Immunoglobulin"/>
    <property type="match status" value="4"/>
</dbReference>
<dbReference type="InterPro" id="IPR013106">
    <property type="entry name" value="Ig_V-set"/>
</dbReference>
<feature type="domain" description="Ig-like" evidence="3">
    <location>
        <begin position="240"/>
        <end position="320"/>
    </location>
</feature>
<reference evidence="4" key="1">
    <citation type="submission" date="2020-08" db="EMBL/GenBank/DDBJ databases">
        <title>Multicomponent nature underlies the extraordinary mechanical properties of spider dragline silk.</title>
        <authorList>
            <person name="Kono N."/>
            <person name="Nakamura H."/>
            <person name="Mori M."/>
            <person name="Yoshida Y."/>
            <person name="Ohtoshi R."/>
            <person name="Malay A.D."/>
            <person name="Moran D.A.P."/>
            <person name="Tomita M."/>
            <person name="Numata K."/>
            <person name="Arakawa K."/>
        </authorList>
    </citation>
    <scope>NUCLEOTIDE SEQUENCE</scope>
</reference>
<dbReference type="InterPro" id="IPR036179">
    <property type="entry name" value="Ig-like_dom_sf"/>
</dbReference>
<dbReference type="GO" id="GO:0007156">
    <property type="term" value="P:homophilic cell adhesion via plasma membrane adhesion molecules"/>
    <property type="evidence" value="ECO:0007669"/>
    <property type="project" value="TreeGrafter"/>
</dbReference>
<dbReference type="InterPro" id="IPR003599">
    <property type="entry name" value="Ig_sub"/>
</dbReference>
<dbReference type="Gene3D" id="2.60.40.10">
    <property type="entry name" value="Immunoglobulins"/>
    <property type="match status" value="4"/>
</dbReference>
<evidence type="ECO:0000256" key="2">
    <source>
        <dbReference type="SAM" id="Phobius"/>
    </source>
</evidence>
<dbReference type="GO" id="GO:0005886">
    <property type="term" value="C:plasma membrane"/>
    <property type="evidence" value="ECO:0007669"/>
    <property type="project" value="TreeGrafter"/>
</dbReference>
<evidence type="ECO:0000259" key="3">
    <source>
        <dbReference type="PROSITE" id="PS50835"/>
    </source>
</evidence>
<sequence>MYCFDSWKIQPFYFPKGARIGQRVSTGCTTSGGKRLNFQWLKDGKSLTENQSVKMITVADVSTIIIEPVSEADSGNYTCVANSEGMTDSYTAILNVNVPPVWINGPTDKDIMSGDTVIFSCSVAGKPKPIITWSIFNEMDGKFHLLVSETTSANRERIFLSKNGSLSISEVRKEDEGIYQCSVSNEIGGVLTKSASLRVIELYKMIFLRSASSSFFINLILVLFGVIAVLSEYENWKIQPFNFPPSLTVGTRASTLCSTSAGRGLNFQWLKNGQKIEKSTNIQIRLFTDSSMIVIEPLTEEDSGNYTCVVKSDILSDSFTTPLIVLIPPSWIKRPMDTEVLAGDPISLPCLASGKPEPTVQWQHSRIEDSAFSPIIPGDTFKILPNGSLALSSAQKVHEGLYKCNVTNGVGVSLESIMSLNVIGNI</sequence>
<dbReference type="SMART" id="SM00409">
    <property type="entry name" value="IG"/>
    <property type="match status" value="4"/>
</dbReference>
<dbReference type="Pfam" id="PF13927">
    <property type="entry name" value="Ig_3"/>
    <property type="match status" value="2"/>
</dbReference>
<comment type="caution">
    <text evidence="4">The sequence shown here is derived from an EMBL/GenBank/DDBJ whole genome shotgun (WGS) entry which is preliminary data.</text>
</comment>
<evidence type="ECO:0000256" key="1">
    <source>
        <dbReference type="ARBA" id="ARBA00023319"/>
    </source>
</evidence>
<dbReference type="Pfam" id="PF07679">
    <property type="entry name" value="I-set"/>
    <property type="match status" value="2"/>
</dbReference>
<dbReference type="GO" id="GO:0070593">
    <property type="term" value="P:dendrite self-avoidance"/>
    <property type="evidence" value="ECO:0007669"/>
    <property type="project" value="TreeGrafter"/>
</dbReference>
<dbReference type="SMART" id="SM00408">
    <property type="entry name" value="IGc2"/>
    <property type="match status" value="4"/>
</dbReference>
<dbReference type="PANTHER" id="PTHR10075">
    <property type="entry name" value="BASIGIN RELATED"/>
    <property type="match status" value="1"/>
</dbReference>
<dbReference type="EMBL" id="BMAW01099050">
    <property type="protein sequence ID" value="GFS88051.1"/>
    <property type="molecule type" value="Genomic_DNA"/>
</dbReference>
<keyword evidence="2" id="KW-1133">Transmembrane helix</keyword>
<dbReference type="OrthoDB" id="6019866at2759"/>
<dbReference type="AlphaFoldDB" id="A0A8X6TAN3"/>
<dbReference type="InterPro" id="IPR013098">
    <property type="entry name" value="Ig_I-set"/>
</dbReference>
<feature type="domain" description="Ig-like" evidence="3">
    <location>
        <begin position="322"/>
        <end position="421"/>
    </location>
</feature>
<evidence type="ECO:0000313" key="5">
    <source>
        <dbReference type="Proteomes" id="UP000887013"/>
    </source>
</evidence>
<dbReference type="PROSITE" id="PS50835">
    <property type="entry name" value="IG_LIKE"/>
    <property type="match status" value="4"/>
</dbReference>
<dbReference type="GO" id="GO:0030424">
    <property type="term" value="C:axon"/>
    <property type="evidence" value="ECO:0007669"/>
    <property type="project" value="TreeGrafter"/>
</dbReference>